<dbReference type="InterPro" id="IPR036770">
    <property type="entry name" value="Ankyrin_rpt-contain_sf"/>
</dbReference>
<evidence type="ECO:0000313" key="3">
    <source>
        <dbReference type="Proteomes" id="UP000274429"/>
    </source>
</evidence>
<gene>
    <name evidence="2" type="ORF">TTAC_LOCUS4801</name>
</gene>
<organism evidence="2 3">
    <name type="scientific">Hydatigena taeniaeformis</name>
    <name type="common">Feline tapeworm</name>
    <name type="synonym">Taenia taeniaeformis</name>
    <dbReference type="NCBI Taxonomy" id="6205"/>
    <lineage>
        <taxon>Eukaryota</taxon>
        <taxon>Metazoa</taxon>
        <taxon>Spiralia</taxon>
        <taxon>Lophotrochozoa</taxon>
        <taxon>Platyhelminthes</taxon>
        <taxon>Cestoda</taxon>
        <taxon>Eucestoda</taxon>
        <taxon>Cyclophyllidea</taxon>
        <taxon>Taeniidae</taxon>
        <taxon>Hydatigera</taxon>
    </lineage>
</organism>
<accession>A0A3P7FAR5</accession>
<name>A0A3P7FAR5_HYDTA</name>
<proteinExistence type="predicted"/>
<protein>
    <submittedName>
        <fullName evidence="2">Uncharacterized protein</fullName>
    </submittedName>
</protein>
<dbReference type="Gene3D" id="1.25.40.20">
    <property type="entry name" value="Ankyrin repeat-containing domain"/>
    <property type="match status" value="1"/>
</dbReference>
<evidence type="ECO:0000313" key="2">
    <source>
        <dbReference type="EMBL" id="VDM25677.1"/>
    </source>
</evidence>
<feature type="region of interest" description="Disordered" evidence="1">
    <location>
        <begin position="100"/>
        <end position="132"/>
    </location>
</feature>
<evidence type="ECO:0000256" key="1">
    <source>
        <dbReference type="SAM" id="MobiDB-lite"/>
    </source>
</evidence>
<dbReference type="InterPro" id="IPR002110">
    <property type="entry name" value="Ankyrin_rpt"/>
</dbReference>
<dbReference type="Proteomes" id="UP000274429">
    <property type="component" value="Unassembled WGS sequence"/>
</dbReference>
<dbReference type="OrthoDB" id="6268751at2759"/>
<dbReference type="AlphaFoldDB" id="A0A3P7FAR5"/>
<dbReference type="EMBL" id="UYWX01005377">
    <property type="protein sequence ID" value="VDM25677.1"/>
    <property type="molecule type" value="Genomic_DNA"/>
</dbReference>
<reference evidence="2 3" key="1">
    <citation type="submission" date="2018-11" db="EMBL/GenBank/DDBJ databases">
        <authorList>
            <consortium name="Pathogen Informatics"/>
        </authorList>
    </citation>
    <scope>NUCLEOTIDE SEQUENCE [LARGE SCALE GENOMIC DNA]</scope>
</reference>
<feature type="compositionally biased region" description="Basic residues" evidence="1">
    <location>
        <begin position="113"/>
        <end position="128"/>
    </location>
</feature>
<sequence length="150" mass="16152">MVSTGKVDLLATAGNGGWSPLHTAVDLGDAKLTQALLPVHTTAMSAHRILASLKQPTASSYAVTALHMAVRRNSASCAIVLLHTANALLNGHSRDWTSSEEEESISVDDVGQKRHFHGQTGKGSRKLNKLKDRNGDTPLHWAVKTNKWVI</sequence>
<keyword evidence="3" id="KW-1185">Reference proteome</keyword>
<dbReference type="Pfam" id="PF00023">
    <property type="entry name" value="Ank"/>
    <property type="match status" value="1"/>
</dbReference>
<dbReference type="SUPFAM" id="SSF48403">
    <property type="entry name" value="Ankyrin repeat"/>
    <property type="match status" value="1"/>
</dbReference>